<comment type="caution">
    <text evidence="3">The sequence shown here is derived from an EMBL/GenBank/DDBJ whole genome shotgun (WGS) entry which is preliminary data.</text>
</comment>
<organism evidence="3 4">
    <name type="scientific">Streptomyces umbrinus</name>
    <dbReference type="NCBI Taxonomy" id="67370"/>
    <lineage>
        <taxon>Bacteria</taxon>
        <taxon>Bacillati</taxon>
        <taxon>Actinomycetota</taxon>
        <taxon>Actinomycetes</taxon>
        <taxon>Kitasatosporales</taxon>
        <taxon>Streptomycetaceae</taxon>
        <taxon>Streptomyces</taxon>
        <taxon>Streptomyces phaeochromogenes group</taxon>
    </lineage>
</organism>
<dbReference type="SUPFAM" id="SSF47413">
    <property type="entry name" value="lambda repressor-like DNA-binding domains"/>
    <property type="match status" value="1"/>
</dbReference>
<sequence length="286" mass="32638">MTFRDHVGMTNSTTNEPEPSDSLKTFGLVHKAFRKRAGLTQEEFAPLVRYQPSTVASIEQGRRLPPRVYVERAEEVLDAFGVLRAAAKYATREPGLASWFRKWADLEEQAVTLHTYECRVVPGLLQTEAYARAVIWSVPPLPTEEQVEQRVAARLARQELLSTRREQPTAFSFIIEQAVLERHTGGENVTRETLDHLLDLNDRHWNIELQLMPLRQANHAGLDGPVRLLETPEHEWFAYSEGQQTGVLISDRKEISLVQQRYAKMRSQALTPEDSVSLLREMRGAL</sequence>
<dbReference type="EMBL" id="JAUSZI010000002">
    <property type="protein sequence ID" value="MDQ1025255.1"/>
    <property type="molecule type" value="Genomic_DNA"/>
</dbReference>
<gene>
    <name evidence="3" type="ORF">QF035_002837</name>
</gene>
<name>A0ABU0SP13_9ACTN</name>
<dbReference type="InterPro" id="IPR001387">
    <property type="entry name" value="Cro/C1-type_HTH"/>
</dbReference>
<evidence type="ECO:0000259" key="2">
    <source>
        <dbReference type="PROSITE" id="PS50943"/>
    </source>
</evidence>
<dbReference type="CDD" id="cd00093">
    <property type="entry name" value="HTH_XRE"/>
    <property type="match status" value="1"/>
</dbReference>
<reference evidence="3 4" key="1">
    <citation type="submission" date="2023-07" db="EMBL/GenBank/DDBJ databases">
        <title>Comparative genomics of wheat-associated soil bacteria to identify genetic determinants of phenazine resistance.</title>
        <authorList>
            <person name="Mouncey N."/>
        </authorList>
    </citation>
    <scope>NUCLEOTIDE SEQUENCE [LARGE SCALE GENOMIC DNA]</scope>
    <source>
        <strain evidence="3 4">V2I4</strain>
    </source>
</reference>
<accession>A0ABU0SP13</accession>
<evidence type="ECO:0000313" key="4">
    <source>
        <dbReference type="Proteomes" id="UP001230328"/>
    </source>
</evidence>
<dbReference type="Pfam" id="PF13560">
    <property type="entry name" value="HTH_31"/>
    <property type="match status" value="1"/>
</dbReference>
<feature type="domain" description="HTH cro/C1-type" evidence="2">
    <location>
        <begin position="31"/>
        <end position="83"/>
    </location>
</feature>
<evidence type="ECO:0000313" key="3">
    <source>
        <dbReference type="EMBL" id="MDQ1025255.1"/>
    </source>
</evidence>
<proteinExistence type="predicted"/>
<dbReference type="Proteomes" id="UP001230328">
    <property type="component" value="Unassembled WGS sequence"/>
</dbReference>
<dbReference type="Pfam" id="PF19054">
    <property type="entry name" value="DUF5753"/>
    <property type="match status" value="1"/>
</dbReference>
<dbReference type="SMART" id="SM00530">
    <property type="entry name" value="HTH_XRE"/>
    <property type="match status" value="1"/>
</dbReference>
<evidence type="ECO:0000256" key="1">
    <source>
        <dbReference type="SAM" id="MobiDB-lite"/>
    </source>
</evidence>
<protein>
    <submittedName>
        <fullName evidence="3">Transcriptional regulator with XRE-family HTH domain</fullName>
    </submittedName>
</protein>
<dbReference type="InterPro" id="IPR043917">
    <property type="entry name" value="DUF5753"/>
</dbReference>
<dbReference type="PROSITE" id="PS50943">
    <property type="entry name" value="HTH_CROC1"/>
    <property type="match status" value="1"/>
</dbReference>
<dbReference type="Gene3D" id="1.10.260.40">
    <property type="entry name" value="lambda repressor-like DNA-binding domains"/>
    <property type="match status" value="1"/>
</dbReference>
<dbReference type="InterPro" id="IPR010982">
    <property type="entry name" value="Lambda_DNA-bd_dom_sf"/>
</dbReference>
<keyword evidence="4" id="KW-1185">Reference proteome</keyword>
<feature type="region of interest" description="Disordered" evidence="1">
    <location>
        <begin position="1"/>
        <end position="21"/>
    </location>
</feature>